<dbReference type="Proteomes" id="UP000290289">
    <property type="component" value="Chromosome 4"/>
</dbReference>
<evidence type="ECO:0000313" key="1">
    <source>
        <dbReference type="EMBL" id="RXI01018.1"/>
    </source>
</evidence>
<reference evidence="1 2" key="1">
    <citation type="submission" date="2018-10" db="EMBL/GenBank/DDBJ databases">
        <title>A high-quality apple genome assembly.</title>
        <authorList>
            <person name="Hu J."/>
        </authorList>
    </citation>
    <scope>NUCLEOTIDE SEQUENCE [LARGE SCALE GENOMIC DNA]</scope>
    <source>
        <strain evidence="2">cv. HFTH1</strain>
        <tissue evidence="1">Young leaf</tissue>
    </source>
</reference>
<accession>A0A498K139</accession>
<protein>
    <submittedName>
        <fullName evidence="1">Uncharacterized protein</fullName>
    </submittedName>
</protein>
<sequence>MMLACEKSAYDETTKGKKDASGLYNKPFLYYHSLGQIYARDRDVGAMLVMLMMMNKKLDLKMPMSINMKVRMKVEMIVMLLSQYQIPNNKGMQKVTHQTLVARGQD</sequence>
<comment type="caution">
    <text evidence="1">The sequence shown here is derived from an EMBL/GenBank/DDBJ whole genome shotgun (WGS) entry which is preliminary data.</text>
</comment>
<proteinExistence type="predicted"/>
<gene>
    <name evidence="1" type="ORF">DVH24_001252</name>
</gene>
<organism evidence="1 2">
    <name type="scientific">Malus domestica</name>
    <name type="common">Apple</name>
    <name type="synonym">Pyrus malus</name>
    <dbReference type="NCBI Taxonomy" id="3750"/>
    <lineage>
        <taxon>Eukaryota</taxon>
        <taxon>Viridiplantae</taxon>
        <taxon>Streptophyta</taxon>
        <taxon>Embryophyta</taxon>
        <taxon>Tracheophyta</taxon>
        <taxon>Spermatophyta</taxon>
        <taxon>Magnoliopsida</taxon>
        <taxon>eudicotyledons</taxon>
        <taxon>Gunneridae</taxon>
        <taxon>Pentapetalae</taxon>
        <taxon>rosids</taxon>
        <taxon>fabids</taxon>
        <taxon>Rosales</taxon>
        <taxon>Rosaceae</taxon>
        <taxon>Amygdaloideae</taxon>
        <taxon>Maleae</taxon>
        <taxon>Malus</taxon>
    </lineage>
</organism>
<name>A0A498K139_MALDO</name>
<keyword evidence="2" id="KW-1185">Reference proteome</keyword>
<dbReference type="AlphaFoldDB" id="A0A498K139"/>
<evidence type="ECO:0000313" key="2">
    <source>
        <dbReference type="Proteomes" id="UP000290289"/>
    </source>
</evidence>
<dbReference type="EMBL" id="RDQH01000330">
    <property type="protein sequence ID" value="RXI01018.1"/>
    <property type="molecule type" value="Genomic_DNA"/>
</dbReference>